<dbReference type="VEuPathDB" id="PiroplasmaDB:BOVATA_041790"/>
<evidence type="ECO:0000313" key="5">
    <source>
        <dbReference type="EMBL" id="GBE62686.1"/>
    </source>
</evidence>
<keyword evidence="4" id="KW-0496">Mitochondrion</keyword>
<comment type="subcellular location">
    <subcellularLocation>
        <location evidence="1">Mitochondrion</location>
    </subcellularLocation>
</comment>
<dbReference type="EMBL" id="BDSA01000006">
    <property type="protein sequence ID" value="GBE62686.1"/>
    <property type="molecule type" value="Genomic_DNA"/>
</dbReference>
<dbReference type="GeneID" id="39876456"/>
<reference evidence="5 6" key="1">
    <citation type="journal article" date="2017" name="BMC Genomics">
        <title>Whole-genome assembly of Babesia ovata and comparative genomics between closely related pathogens.</title>
        <authorList>
            <person name="Yamagishi J."/>
            <person name="Asada M."/>
            <person name="Hakimi H."/>
            <person name="Tanaka T.Q."/>
            <person name="Sugimoto C."/>
            <person name="Kawazu S."/>
        </authorList>
    </citation>
    <scope>NUCLEOTIDE SEQUENCE [LARGE SCALE GENOMIC DNA]</scope>
    <source>
        <strain evidence="5 6">Miyake</strain>
    </source>
</reference>
<dbReference type="AlphaFoldDB" id="A0A2H6KI69"/>
<dbReference type="OrthoDB" id="16535at2759"/>
<dbReference type="PANTHER" id="PTHR13126:SF0">
    <property type="entry name" value="ATP SYNTHASE MITOCHONDRIAL F1 COMPLEX ASSEMBLY FACTOR 1"/>
    <property type="match status" value="1"/>
</dbReference>
<accession>A0A2H6KI69</accession>
<comment type="caution">
    <text evidence="5">The sequence shown here is derived from an EMBL/GenBank/DDBJ whole genome shotgun (WGS) entry which is preliminary data.</text>
</comment>
<dbReference type="GO" id="GO:0005739">
    <property type="term" value="C:mitochondrion"/>
    <property type="evidence" value="ECO:0007669"/>
    <property type="project" value="UniProtKB-SubCell"/>
</dbReference>
<keyword evidence="3" id="KW-0809">Transit peptide</keyword>
<dbReference type="PANTHER" id="PTHR13126">
    <property type="entry name" value="CHAPERONE ATP11"/>
    <property type="match status" value="1"/>
</dbReference>
<organism evidence="5 6">
    <name type="scientific">Babesia ovata</name>
    <dbReference type="NCBI Taxonomy" id="189622"/>
    <lineage>
        <taxon>Eukaryota</taxon>
        <taxon>Sar</taxon>
        <taxon>Alveolata</taxon>
        <taxon>Apicomplexa</taxon>
        <taxon>Aconoidasida</taxon>
        <taxon>Piroplasmida</taxon>
        <taxon>Babesiidae</taxon>
        <taxon>Babesia</taxon>
    </lineage>
</organism>
<proteinExistence type="inferred from homology"/>
<evidence type="ECO:0000256" key="2">
    <source>
        <dbReference type="ARBA" id="ARBA00009116"/>
    </source>
</evidence>
<gene>
    <name evidence="5" type="ORF">BOVATA_041790</name>
</gene>
<evidence type="ECO:0000256" key="1">
    <source>
        <dbReference type="ARBA" id="ARBA00004173"/>
    </source>
</evidence>
<dbReference type="RefSeq" id="XP_028868929.1">
    <property type="nucleotide sequence ID" value="XM_029013096.1"/>
</dbReference>
<evidence type="ECO:0000313" key="6">
    <source>
        <dbReference type="Proteomes" id="UP000236319"/>
    </source>
</evidence>
<protein>
    <submittedName>
        <fullName evidence="5">ATP synthase mitochondrial F1 complex assembly factor 1</fullName>
    </submittedName>
</protein>
<sequence length="134" mass="15863">MCLWSLGRYLPMFVLPVQVGTLGSYNMILQYVDTKSVLFTSVHSFKSHGMEKSPPYFILTFYGELLKQKNIVLVRGDIVNPKDVSKVNANKLMEHTVKFYSDINLYKWVDRFNNRPREFEFEDFKRKCKHVLEE</sequence>
<name>A0A2H6KI69_9APIC</name>
<dbReference type="InterPro" id="IPR010591">
    <property type="entry name" value="ATP11"/>
</dbReference>
<dbReference type="Pfam" id="PF06644">
    <property type="entry name" value="ATP11"/>
    <property type="match status" value="1"/>
</dbReference>
<evidence type="ECO:0000256" key="4">
    <source>
        <dbReference type="ARBA" id="ARBA00023128"/>
    </source>
</evidence>
<dbReference type="GO" id="GO:0033615">
    <property type="term" value="P:mitochondrial proton-transporting ATP synthase complex assembly"/>
    <property type="evidence" value="ECO:0007669"/>
    <property type="project" value="TreeGrafter"/>
</dbReference>
<dbReference type="Proteomes" id="UP000236319">
    <property type="component" value="Unassembled WGS sequence"/>
</dbReference>
<keyword evidence="6" id="KW-1185">Reference proteome</keyword>
<evidence type="ECO:0000256" key="3">
    <source>
        <dbReference type="ARBA" id="ARBA00022946"/>
    </source>
</evidence>
<comment type="similarity">
    <text evidence="2">Belongs to the ATP11 family.</text>
</comment>